<comment type="caution">
    <text evidence="1">The sequence shown here is derived from an EMBL/GenBank/DDBJ whole genome shotgun (WGS) entry which is preliminary data.</text>
</comment>
<dbReference type="RefSeq" id="WP_379848373.1">
    <property type="nucleotide sequence ID" value="NZ_JBHSMA010000006.1"/>
</dbReference>
<gene>
    <name evidence="1" type="ORF">ACFPMF_19310</name>
</gene>
<reference evidence="2" key="1">
    <citation type="journal article" date="2019" name="Int. J. Syst. Evol. Microbiol.">
        <title>The Global Catalogue of Microorganisms (GCM) 10K type strain sequencing project: providing services to taxonomists for standard genome sequencing and annotation.</title>
        <authorList>
            <consortium name="The Broad Institute Genomics Platform"/>
            <consortium name="The Broad Institute Genome Sequencing Center for Infectious Disease"/>
            <person name="Wu L."/>
            <person name="Ma J."/>
        </authorList>
    </citation>
    <scope>NUCLEOTIDE SEQUENCE [LARGE SCALE GENOMIC DNA]</scope>
    <source>
        <strain evidence="2">CCUG 55250</strain>
    </source>
</reference>
<accession>A0ABW0IGI1</accession>
<dbReference type="EMBL" id="JBHSMA010000006">
    <property type="protein sequence ID" value="MFC5411480.1"/>
    <property type="molecule type" value="Genomic_DNA"/>
</dbReference>
<dbReference type="SUPFAM" id="SSF75005">
    <property type="entry name" value="Arabinanase/levansucrase/invertase"/>
    <property type="match status" value="1"/>
</dbReference>
<keyword evidence="2" id="KW-1185">Reference proteome</keyword>
<organism evidence="1 2">
    <name type="scientific">Larkinella bovis</name>
    <dbReference type="NCBI Taxonomy" id="683041"/>
    <lineage>
        <taxon>Bacteria</taxon>
        <taxon>Pseudomonadati</taxon>
        <taxon>Bacteroidota</taxon>
        <taxon>Cytophagia</taxon>
        <taxon>Cytophagales</taxon>
        <taxon>Spirosomataceae</taxon>
        <taxon>Larkinella</taxon>
    </lineage>
</organism>
<dbReference type="InterPro" id="IPR023296">
    <property type="entry name" value="Glyco_hydro_beta-prop_sf"/>
</dbReference>
<dbReference type="Proteomes" id="UP001596106">
    <property type="component" value="Unassembled WGS sequence"/>
</dbReference>
<evidence type="ECO:0008006" key="3">
    <source>
        <dbReference type="Google" id="ProtNLM"/>
    </source>
</evidence>
<evidence type="ECO:0000313" key="1">
    <source>
        <dbReference type="EMBL" id="MFC5411480.1"/>
    </source>
</evidence>
<dbReference type="Gene3D" id="2.115.10.20">
    <property type="entry name" value="Glycosyl hydrolase domain, family 43"/>
    <property type="match status" value="1"/>
</dbReference>
<name>A0ABW0IGI1_9BACT</name>
<sequence length="528" mass="59510">MNKIIRTIPTLYFLLISSFLPVFGQKNPPKKAPIELGSRLELFVDTYLIDKISGEAELRMHHPIPRERVMTYDAPWEGSGSGYHSVFKDGDTYRMYYKAWQHNASADTSLSHPLYCAYAESNDGITWHKPKLGIHNFKGSKENNIVLVSGLTGGLKIDAGHPAVFKDDNPQAGPDAKYKAVVALENPDYGLAVFKSPDGVHWTLHEKGLMLKNGHFDSQNTAFWDVNAKQYRAYWRQYSKSGVRGIRTATSPNLFDWSERQDLTYEDSPDEHLYTNQIKPYHRAPHIFIGLPMRYVDRGWSESMRALPELEEREKRAGKTVKGGVADLTSRYGTVLTETLLMSSRDGVTFKRWNEAFLKPGIERNGSWTYGDNCTAWHVVETKSDLPGAPNELSLYTVENYWKGRASSLRRYTLRLDGFVSLKASYKGGEIVTKPFTFSGDHLWLNFSTSAAGSVLAEIQDETGKAIPGFSLSESESLFGDSIAKKVRWKNRSSLAGLRGKVVRLKFVLKDTDLYSLQFSDDAPTGSR</sequence>
<evidence type="ECO:0000313" key="2">
    <source>
        <dbReference type="Proteomes" id="UP001596106"/>
    </source>
</evidence>
<protein>
    <recommendedName>
        <fullName evidence="3">Glycosyl hydrolase family 32</fullName>
    </recommendedName>
</protein>
<proteinExistence type="predicted"/>